<comment type="subcellular location">
    <subcellularLocation>
        <location evidence="1">Cell membrane</location>
        <topology evidence="1">Multi-pass membrane protein</topology>
    </subcellularLocation>
</comment>
<sequence>MSTNLLRPFTFGVWATVVTSLAVAMSSCLVLEKTGGARGLARPSATRVWLQLHRGLVGQSVPARAASPVQRVFPGRGPPCCLVITTAYTGNLVGILSSPAYPRRLHTLRDLADSDFSISPPGGPKVEFGEYTGSLIKNPPNNLCTERGKPVPGGRQAAGGRHAAGTHALVEHTYIARLWLKSYPEEELTQLSDRGRKGSGQAVGSDPRRGSGDGPAPPLTLHHLQGAFYVLGIVWVAGGGVLLMEILTHRHQTSRSSQAKPLRPKSLSQAKPPKPKSLSQAKPPKPKSLSQAKPPKPKSLSQARPPKPKCLSQGKTPKPKSLSQAKPLKPKSLSQAKPPKPKSLSQARPPKPKSLSQGKTPKPKSLSQARPLKPKSLSQGKTPKPKSLSQAKPPKPKSSPRQDPKPKSLTQARPPKPKSLTKADPKPNPSVSQAPKPKSLKRYLVDFLQGLLQGLADCRSQGHAPPLPRPAGAAALDYLEVMVHRGKS</sequence>
<evidence type="ECO:0000256" key="1">
    <source>
        <dbReference type="ARBA" id="ARBA00004651"/>
    </source>
</evidence>
<reference evidence="10" key="1">
    <citation type="submission" date="2020-07" db="EMBL/GenBank/DDBJ databases">
        <title>The High-quality genome of the commercially important snow crab, Chionoecetes opilio.</title>
        <authorList>
            <person name="Jeong J.-H."/>
            <person name="Ryu S."/>
        </authorList>
    </citation>
    <scope>NUCLEOTIDE SEQUENCE</scope>
    <source>
        <strain evidence="10">MADBK_172401_WGS</strain>
        <tissue evidence="10">Digestive gland</tissue>
    </source>
</reference>
<evidence type="ECO:0000313" key="11">
    <source>
        <dbReference type="Proteomes" id="UP000770661"/>
    </source>
</evidence>
<comment type="caution">
    <text evidence="10">The sequence shown here is derived from an EMBL/GenBank/DDBJ whole genome shotgun (WGS) entry which is preliminary data.</text>
</comment>
<dbReference type="EMBL" id="JACEEZ010013025">
    <property type="protein sequence ID" value="KAG0720350.1"/>
    <property type="molecule type" value="Genomic_DNA"/>
</dbReference>
<dbReference type="OrthoDB" id="6614738at2759"/>
<keyword evidence="4 9" id="KW-1133">Transmembrane helix</keyword>
<dbReference type="GO" id="GO:0005886">
    <property type="term" value="C:plasma membrane"/>
    <property type="evidence" value="ECO:0007669"/>
    <property type="project" value="UniProtKB-SubCell"/>
</dbReference>
<evidence type="ECO:0000256" key="6">
    <source>
        <dbReference type="ARBA" id="ARBA00023170"/>
    </source>
</evidence>
<evidence type="ECO:0000256" key="9">
    <source>
        <dbReference type="SAM" id="Phobius"/>
    </source>
</evidence>
<name>A0A8J4YFF0_CHIOP</name>
<keyword evidence="10" id="KW-0418">Kinase</keyword>
<dbReference type="PANTHER" id="PTHR42643:SF24">
    <property type="entry name" value="IONOTROPIC RECEPTOR 60A"/>
    <property type="match status" value="1"/>
</dbReference>
<keyword evidence="2" id="KW-1003">Cell membrane</keyword>
<dbReference type="GO" id="GO:0016301">
    <property type="term" value="F:kinase activity"/>
    <property type="evidence" value="ECO:0007669"/>
    <property type="project" value="UniProtKB-KW"/>
</dbReference>
<accession>A0A8J4YFF0</accession>
<keyword evidence="5 9" id="KW-0472">Membrane</keyword>
<organism evidence="10 11">
    <name type="scientific">Chionoecetes opilio</name>
    <name type="common">Atlantic snow crab</name>
    <name type="synonym">Cancer opilio</name>
    <dbReference type="NCBI Taxonomy" id="41210"/>
    <lineage>
        <taxon>Eukaryota</taxon>
        <taxon>Metazoa</taxon>
        <taxon>Ecdysozoa</taxon>
        <taxon>Arthropoda</taxon>
        <taxon>Crustacea</taxon>
        <taxon>Multicrustacea</taxon>
        <taxon>Malacostraca</taxon>
        <taxon>Eumalacostraca</taxon>
        <taxon>Eucarida</taxon>
        <taxon>Decapoda</taxon>
        <taxon>Pleocyemata</taxon>
        <taxon>Brachyura</taxon>
        <taxon>Eubrachyura</taxon>
        <taxon>Majoidea</taxon>
        <taxon>Majidae</taxon>
        <taxon>Chionoecetes</taxon>
    </lineage>
</organism>
<evidence type="ECO:0000256" key="4">
    <source>
        <dbReference type="ARBA" id="ARBA00022989"/>
    </source>
</evidence>
<evidence type="ECO:0000256" key="5">
    <source>
        <dbReference type="ARBA" id="ARBA00023136"/>
    </source>
</evidence>
<dbReference type="PANTHER" id="PTHR42643">
    <property type="entry name" value="IONOTROPIC RECEPTOR 20A-RELATED"/>
    <property type="match status" value="1"/>
</dbReference>
<keyword evidence="6" id="KW-0675">Receptor</keyword>
<dbReference type="InterPro" id="IPR052192">
    <property type="entry name" value="Insect_Ionotropic_Sensory_Rcpt"/>
</dbReference>
<keyword evidence="3 9" id="KW-0812">Transmembrane</keyword>
<feature type="region of interest" description="Disordered" evidence="8">
    <location>
        <begin position="190"/>
        <end position="218"/>
    </location>
</feature>
<dbReference type="PROSITE" id="PS51257">
    <property type="entry name" value="PROKAR_LIPOPROTEIN"/>
    <property type="match status" value="1"/>
</dbReference>
<evidence type="ECO:0000256" key="3">
    <source>
        <dbReference type="ARBA" id="ARBA00022692"/>
    </source>
</evidence>
<feature type="region of interest" description="Disordered" evidence="8">
    <location>
        <begin position="251"/>
        <end position="439"/>
    </location>
</feature>
<evidence type="ECO:0000313" key="10">
    <source>
        <dbReference type="EMBL" id="KAG0720350.1"/>
    </source>
</evidence>
<protein>
    <submittedName>
        <fullName evidence="10">Kinase-interacting protein 1</fullName>
    </submittedName>
</protein>
<evidence type="ECO:0000256" key="7">
    <source>
        <dbReference type="ARBA" id="ARBA00023180"/>
    </source>
</evidence>
<dbReference type="Proteomes" id="UP000770661">
    <property type="component" value="Unassembled WGS sequence"/>
</dbReference>
<feature type="transmembrane region" description="Helical" evidence="9">
    <location>
        <begin position="227"/>
        <end position="247"/>
    </location>
</feature>
<keyword evidence="11" id="KW-1185">Reference proteome</keyword>
<evidence type="ECO:0000256" key="8">
    <source>
        <dbReference type="SAM" id="MobiDB-lite"/>
    </source>
</evidence>
<keyword evidence="7" id="KW-0325">Glycoprotein</keyword>
<evidence type="ECO:0000256" key="2">
    <source>
        <dbReference type="ARBA" id="ARBA00022475"/>
    </source>
</evidence>
<keyword evidence="10" id="KW-0808">Transferase</keyword>
<proteinExistence type="predicted"/>
<gene>
    <name evidence="10" type="primary">KIP1</name>
    <name evidence="10" type="ORF">GWK47_048706</name>
</gene>
<dbReference type="AlphaFoldDB" id="A0A8J4YFF0"/>